<accession>A0A2S0VSW5</accession>
<dbReference type="GO" id="GO:0017061">
    <property type="term" value="F:S-methyl-5-thioadenosine phosphorylase activity"/>
    <property type="evidence" value="ECO:0007669"/>
    <property type="project" value="UniProtKB-EC"/>
</dbReference>
<comment type="catalytic activity">
    <reaction evidence="9">
        <text>S-methyl-5'-thioadenosine + phosphate = 5-(methylsulfanyl)-alpha-D-ribose 1-phosphate + adenine</text>
        <dbReference type="Rhea" id="RHEA:11852"/>
        <dbReference type="ChEBI" id="CHEBI:16708"/>
        <dbReference type="ChEBI" id="CHEBI:17509"/>
        <dbReference type="ChEBI" id="CHEBI:43474"/>
        <dbReference type="ChEBI" id="CHEBI:58533"/>
        <dbReference type="EC" id="2.4.2.28"/>
    </reaction>
    <physiologicalReaction direction="left-to-right" evidence="9">
        <dbReference type="Rhea" id="RHEA:11853"/>
    </physiologicalReaction>
</comment>
<dbReference type="Gene3D" id="3.60.140.10">
    <property type="entry name" value="CNF1/YfiH-like putative cysteine hydrolases"/>
    <property type="match status" value="1"/>
</dbReference>
<dbReference type="Pfam" id="PF02578">
    <property type="entry name" value="Cu-oxidase_4"/>
    <property type="match status" value="1"/>
</dbReference>
<dbReference type="InterPro" id="IPR003730">
    <property type="entry name" value="Cu_polyphenol_OxRdtase"/>
</dbReference>
<dbReference type="EMBL" id="CP026604">
    <property type="protein sequence ID" value="AWB67308.1"/>
    <property type="molecule type" value="Genomic_DNA"/>
</dbReference>
<comment type="catalytic activity">
    <reaction evidence="7">
        <text>adenosine + H2O + H(+) = inosine + NH4(+)</text>
        <dbReference type="Rhea" id="RHEA:24408"/>
        <dbReference type="ChEBI" id="CHEBI:15377"/>
        <dbReference type="ChEBI" id="CHEBI:15378"/>
        <dbReference type="ChEBI" id="CHEBI:16335"/>
        <dbReference type="ChEBI" id="CHEBI:17596"/>
        <dbReference type="ChEBI" id="CHEBI:28938"/>
        <dbReference type="EC" id="3.5.4.4"/>
    </reaction>
    <physiologicalReaction direction="left-to-right" evidence="7">
        <dbReference type="Rhea" id="RHEA:24409"/>
    </physiologicalReaction>
</comment>
<organism evidence="11 12">
    <name type="scientific">Saccharobesus litoralis</name>
    <dbReference type="NCBI Taxonomy" id="2172099"/>
    <lineage>
        <taxon>Bacteria</taxon>
        <taxon>Pseudomonadati</taxon>
        <taxon>Pseudomonadota</taxon>
        <taxon>Gammaproteobacteria</taxon>
        <taxon>Alteromonadales</taxon>
        <taxon>Alteromonadaceae</taxon>
        <taxon>Saccharobesus</taxon>
    </lineage>
</organism>
<evidence type="ECO:0000256" key="9">
    <source>
        <dbReference type="ARBA" id="ARBA00049893"/>
    </source>
</evidence>
<evidence type="ECO:0000256" key="3">
    <source>
        <dbReference type="ARBA" id="ARBA00022679"/>
    </source>
</evidence>
<keyword evidence="3" id="KW-0808">Transferase</keyword>
<dbReference type="AlphaFoldDB" id="A0A2S0VSW5"/>
<dbReference type="OrthoDB" id="4279at2"/>
<dbReference type="PANTHER" id="PTHR30616">
    <property type="entry name" value="UNCHARACTERIZED PROTEIN YFIH"/>
    <property type="match status" value="1"/>
</dbReference>
<dbReference type="GO" id="GO:0016787">
    <property type="term" value="F:hydrolase activity"/>
    <property type="evidence" value="ECO:0007669"/>
    <property type="project" value="UniProtKB-KW"/>
</dbReference>
<keyword evidence="4" id="KW-0479">Metal-binding</keyword>
<proteinExistence type="inferred from homology"/>
<comment type="catalytic activity">
    <reaction evidence="8">
        <text>adenosine + phosphate = alpha-D-ribose 1-phosphate + adenine</text>
        <dbReference type="Rhea" id="RHEA:27642"/>
        <dbReference type="ChEBI" id="CHEBI:16335"/>
        <dbReference type="ChEBI" id="CHEBI:16708"/>
        <dbReference type="ChEBI" id="CHEBI:43474"/>
        <dbReference type="ChEBI" id="CHEBI:57720"/>
        <dbReference type="EC" id="2.4.2.1"/>
    </reaction>
    <physiologicalReaction direction="left-to-right" evidence="8">
        <dbReference type="Rhea" id="RHEA:27643"/>
    </physiologicalReaction>
</comment>
<keyword evidence="5" id="KW-0378">Hydrolase</keyword>
<dbReference type="InterPro" id="IPR011324">
    <property type="entry name" value="Cytotoxic_necrot_fac-like_cat"/>
</dbReference>
<reference evidence="11 12" key="1">
    <citation type="submission" date="2018-01" db="EMBL/GenBank/DDBJ databases">
        <title>Genome sequence of a Cantenovulum-like bacteria.</title>
        <authorList>
            <person name="Tan W.R."/>
            <person name="Lau N.-S."/>
            <person name="Go F."/>
            <person name="Amirul A.-A.A."/>
        </authorList>
    </citation>
    <scope>NUCLEOTIDE SEQUENCE [LARGE SCALE GENOMIC DNA]</scope>
    <source>
        <strain evidence="11 12">CCB-QB4</strain>
    </source>
</reference>
<dbReference type="NCBIfam" id="TIGR00726">
    <property type="entry name" value="peptidoglycan editing factor PgeF"/>
    <property type="match status" value="1"/>
</dbReference>
<comment type="similarity">
    <text evidence="2 10">Belongs to the purine nucleoside phosphorylase YfiH/LACC1 family.</text>
</comment>
<dbReference type="InterPro" id="IPR038371">
    <property type="entry name" value="Cu_polyphenol_OxRdtase_sf"/>
</dbReference>
<evidence type="ECO:0000256" key="2">
    <source>
        <dbReference type="ARBA" id="ARBA00007353"/>
    </source>
</evidence>
<keyword evidence="12" id="KW-1185">Reference proteome</keyword>
<name>A0A2S0VSW5_9ALTE</name>
<evidence type="ECO:0000256" key="6">
    <source>
        <dbReference type="ARBA" id="ARBA00022833"/>
    </source>
</evidence>
<dbReference type="RefSeq" id="WP_108603355.1">
    <property type="nucleotide sequence ID" value="NZ_CP026604.1"/>
</dbReference>
<evidence type="ECO:0000256" key="10">
    <source>
        <dbReference type="RuleBase" id="RU361274"/>
    </source>
</evidence>
<evidence type="ECO:0000313" key="12">
    <source>
        <dbReference type="Proteomes" id="UP000244441"/>
    </source>
</evidence>
<comment type="catalytic activity">
    <reaction evidence="1">
        <text>inosine + phosphate = alpha-D-ribose 1-phosphate + hypoxanthine</text>
        <dbReference type="Rhea" id="RHEA:27646"/>
        <dbReference type="ChEBI" id="CHEBI:17368"/>
        <dbReference type="ChEBI" id="CHEBI:17596"/>
        <dbReference type="ChEBI" id="CHEBI:43474"/>
        <dbReference type="ChEBI" id="CHEBI:57720"/>
        <dbReference type="EC" id="2.4.2.1"/>
    </reaction>
    <physiologicalReaction direction="left-to-right" evidence="1">
        <dbReference type="Rhea" id="RHEA:27647"/>
    </physiologicalReaction>
</comment>
<dbReference type="CDD" id="cd16833">
    <property type="entry name" value="YfiH"/>
    <property type="match status" value="1"/>
</dbReference>
<dbReference type="SUPFAM" id="SSF64438">
    <property type="entry name" value="CNF1/YfiH-like putative cysteine hydrolases"/>
    <property type="match status" value="1"/>
</dbReference>
<evidence type="ECO:0000256" key="8">
    <source>
        <dbReference type="ARBA" id="ARBA00048968"/>
    </source>
</evidence>
<dbReference type="PANTHER" id="PTHR30616:SF2">
    <property type="entry name" value="PURINE NUCLEOSIDE PHOSPHORYLASE LACC1"/>
    <property type="match status" value="1"/>
</dbReference>
<keyword evidence="6" id="KW-0862">Zinc</keyword>
<evidence type="ECO:0000313" key="11">
    <source>
        <dbReference type="EMBL" id="AWB67308.1"/>
    </source>
</evidence>
<evidence type="ECO:0000256" key="4">
    <source>
        <dbReference type="ARBA" id="ARBA00022723"/>
    </source>
</evidence>
<gene>
    <name evidence="11" type="primary">pgeF</name>
    <name evidence="11" type="ORF">C2869_13025</name>
</gene>
<evidence type="ECO:0000256" key="1">
    <source>
        <dbReference type="ARBA" id="ARBA00000553"/>
    </source>
</evidence>
<protein>
    <recommendedName>
        <fullName evidence="10">Purine nucleoside phosphorylase</fullName>
    </recommendedName>
</protein>
<dbReference type="KEGG" id="cate:C2869_13025"/>
<sequence>MVLTDKPWFKPNFPEFDGLHCLSTMRASITNSDPIGHSLPPYNQFNLGLHVHDDPVAVIQNRSELPCPTRIAWLKQTHSDRVVNSQQVFDVGLPIDADACWTQQIGHVCAVMTADCLPVLLFDTNQRKVAAVHCGWRGLQQRIISRTIKVMNADPLDIFVWLGPAIGAQVFEVGEDVLAAFAQVDKNYQQCFTAANNKFLLNIYSLAKVELEQLGISNIYFDDVCTYSNPEAFYSYRRDGATGRMASLIWLER</sequence>
<evidence type="ECO:0000256" key="7">
    <source>
        <dbReference type="ARBA" id="ARBA00047989"/>
    </source>
</evidence>
<dbReference type="Proteomes" id="UP000244441">
    <property type="component" value="Chromosome"/>
</dbReference>
<dbReference type="GO" id="GO:0005507">
    <property type="term" value="F:copper ion binding"/>
    <property type="evidence" value="ECO:0007669"/>
    <property type="project" value="TreeGrafter"/>
</dbReference>
<evidence type="ECO:0000256" key="5">
    <source>
        <dbReference type="ARBA" id="ARBA00022801"/>
    </source>
</evidence>